<dbReference type="InterPro" id="IPR011992">
    <property type="entry name" value="EF-hand-dom_pair"/>
</dbReference>
<dbReference type="SMART" id="SM00054">
    <property type="entry name" value="EFh"/>
    <property type="match status" value="3"/>
</dbReference>
<dbReference type="PROSITE" id="PS50222">
    <property type="entry name" value="EF_HAND_2"/>
    <property type="match status" value="3"/>
</dbReference>
<dbReference type="PANTHER" id="PTHR23048">
    <property type="entry name" value="MYOSIN LIGHT CHAIN 1, 3"/>
    <property type="match status" value="1"/>
</dbReference>
<organism evidence="7 8">
    <name type="scientific">Symbiodinium pilosum</name>
    <name type="common">Dinoflagellate</name>
    <dbReference type="NCBI Taxonomy" id="2952"/>
    <lineage>
        <taxon>Eukaryota</taxon>
        <taxon>Sar</taxon>
        <taxon>Alveolata</taxon>
        <taxon>Dinophyceae</taxon>
        <taxon>Suessiales</taxon>
        <taxon>Symbiodiniaceae</taxon>
        <taxon>Symbiodinium</taxon>
    </lineage>
</organism>
<dbReference type="GO" id="GO:0005509">
    <property type="term" value="F:calcium ion binding"/>
    <property type="evidence" value="ECO:0007669"/>
    <property type="project" value="InterPro"/>
</dbReference>
<keyword evidence="2" id="KW-0479">Metal-binding</keyword>
<dbReference type="GO" id="GO:0016460">
    <property type="term" value="C:myosin II complex"/>
    <property type="evidence" value="ECO:0007669"/>
    <property type="project" value="TreeGrafter"/>
</dbReference>
<evidence type="ECO:0000256" key="4">
    <source>
        <dbReference type="ARBA" id="ARBA00022837"/>
    </source>
</evidence>
<dbReference type="PANTHER" id="PTHR23048:SF0">
    <property type="entry name" value="CALMODULIN LIKE 3"/>
    <property type="match status" value="1"/>
</dbReference>
<dbReference type="PROSITE" id="PS00018">
    <property type="entry name" value="EF_HAND_1"/>
    <property type="match status" value="2"/>
</dbReference>
<gene>
    <name evidence="7" type="primary">CML13</name>
    <name evidence="7" type="ORF">SPIL2461_LOCUS5648</name>
</gene>
<dbReference type="Gene3D" id="1.10.238.10">
    <property type="entry name" value="EF-hand"/>
    <property type="match status" value="2"/>
</dbReference>
<name>A0A812MJ26_SYMPI</name>
<dbReference type="AlphaFoldDB" id="A0A812MJ26"/>
<dbReference type="EMBL" id="CAJNIZ010008114">
    <property type="protein sequence ID" value="CAE7264306.1"/>
    <property type="molecule type" value="Genomic_DNA"/>
</dbReference>
<reference evidence="7" key="1">
    <citation type="submission" date="2021-02" db="EMBL/GenBank/DDBJ databases">
        <authorList>
            <person name="Dougan E. K."/>
            <person name="Rhodes N."/>
            <person name="Thang M."/>
            <person name="Chan C."/>
        </authorList>
    </citation>
    <scope>NUCLEOTIDE SEQUENCE</scope>
</reference>
<evidence type="ECO:0000256" key="2">
    <source>
        <dbReference type="ARBA" id="ARBA00022723"/>
    </source>
</evidence>
<keyword evidence="5" id="KW-0007">Acetylation</keyword>
<keyword evidence="4" id="KW-0106">Calcium</keyword>
<evidence type="ECO:0000256" key="3">
    <source>
        <dbReference type="ARBA" id="ARBA00022737"/>
    </source>
</evidence>
<evidence type="ECO:0000313" key="7">
    <source>
        <dbReference type="EMBL" id="CAE7264306.1"/>
    </source>
</evidence>
<dbReference type="InterPro" id="IPR050230">
    <property type="entry name" value="CALM/Myosin/TropC-like"/>
</dbReference>
<proteinExistence type="predicted"/>
<dbReference type="OrthoDB" id="422197at2759"/>
<evidence type="ECO:0000256" key="5">
    <source>
        <dbReference type="ARBA" id="ARBA00022990"/>
    </source>
</evidence>
<dbReference type="Proteomes" id="UP000649617">
    <property type="component" value="Unassembled WGS sequence"/>
</dbReference>
<feature type="domain" description="EF-hand" evidence="6">
    <location>
        <begin position="389"/>
        <end position="424"/>
    </location>
</feature>
<sequence length="598" mass="68294">MHFQGQDGAKNLPAASWEKVGSLCPSVQEALDRFYSSSGFIPEHEIKRMRVCFQRFSSEDNDLYRGQVHEVLTHLSYIPVSEDKATAIAKDTNEFSTLDFQDFCDFVERYMQYEREVVRVKLEEWTAREKDEDEADAVSEVRGFLKSLGIICLKDTAEEIIELGGMSDYTCSRPEELLRCLAAYRAREGFKKAEIERIQQIFGSLEAEPQPKTAAEMRSEKHIKAEQLCIGLLKFAGLYCAEHLRDLLDKLEDTIEGEKVTPFPFYEFLVCTRRLRDAQLVAASEEFDNLDADEDGIMEAEELREFCKPLGFTLSAMEWEELAEEQNLADQDVEFQDAWTFLHAVQSKNGFTYDEQQELSEAFDRFSDASGELENLKVKDLLTYLGFETSVDDVQDMVSRVDFNGSKTMDRNEFLRLMRLQREITITSYTAAYSRNRLFARGGAPPEEIVRVLAAAKLHPNVHILNQALSLVEETGEYDRSSTQSLQFEGFLKVADHCRKTIPIYNRRHAHFQLDQIDDLRKSFDSQDVERKGHISIGSFLLLLADTSLAVNTVAGRARMYEQLERAREAALGAGVSKDEVGSPNTPRVRFLPMDFAL</sequence>
<accession>A0A812MJ26</accession>
<dbReference type="InterPro" id="IPR018247">
    <property type="entry name" value="EF_Hand_1_Ca_BS"/>
</dbReference>
<protein>
    <recommendedName>
        <fullName evidence="1">Calmodulin</fullName>
    </recommendedName>
</protein>
<dbReference type="CDD" id="cd00051">
    <property type="entry name" value="EFh"/>
    <property type="match status" value="1"/>
</dbReference>
<dbReference type="InterPro" id="IPR002048">
    <property type="entry name" value="EF_hand_dom"/>
</dbReference>
<evidence type="ECO:0000313" key="8">
    <source>
        <dbReference type="Proteomes" id="UP000649617"/>
    </source>
</evidence>
<dbReference type="SUPFAM" id="SSF47473">
    <property type="entry name" value="EF-hand"/>
    <property type="match status" value="2"/>
</dbReference>
<feature type="domain" description="EF-hand" evidence="6">
    <location>
        <begin position="515"/>
        <end position="550"/>
    </location>
</feature>
<comment type="caution">
    <text evidence="7">The sequence shown here is derived from an EMBL/GenBank/DDBJ whole genome shotgun (WGS) entry which is preliminary data.</text>
</comment>
<feature type="domain" description="EF-hand" evidence="6">
    <location>
        <begin position="278"/>
        <end position="313"/>
    </location>
</feature>
<evidence type="ECO:0000259" key="6">
    <source>
        <dbReference type="PROSITE" id="PS50222"/>
    </source>
</evidence>
<keyword evidence="3" id="KW-0677">Repeat</keyword>
<keyword evidence="8" id="KW-1185">Reference proteome</keyword>
<evidence type="ECO:0000256" key="1">
    <source>
        <dbReference type="ARBA" id="ARBA00020786"/>
    </source>
</evidence>